<dbReference type="Pfam" id="PF13531">
    <property type="entry name" value="SBP_bac_11"/>
    <property type="match status" value="1"/>
</dbReference>
<evidence type="ECO:0000256" key="2">
    <source>
        <dbReference type="ARBA" id="ARBA00022723"/>
    </source>
</evidence>
<name>A0ABM9M611_9MYCO</name>
<dbReference type="RefSeq" id="WP_308479970.1">
    <property type="nucleotide sequence ID" value="NZ_OY726397.1"/>
</dbReference>
<dbReference type="Proteomes" id="UP001190465">
    <property type="component" value="Chromosome"/>
</dbReference>
<evidence type="ECO:0000313" key="5">
    <source>
        <dbReference type="Proteomes" id="UP001190465"/>
    </source>
</evidence>
<gene>
    <name evidence="4" type="primary">modA</name>
    <name evidence="4" type="ORF">MU0053_004701</name>
</gene>
<evidence type="ECO:0000256" key="1">
    <source>
        <dbReference type="ARBA" id="ARBA00009175"/>
    </source>
</evidence>
<dbReference type="EMBL" id="OY726397">
    <property type="protein sequence ID" value="CAJ1510618.1"/>
    <property type="molecule type" value="Genomic_DNA"/>
</dbReference>
<dbReference type="PANTHER" id="PTHR30632:SF0">
    <property type="entry name" value="SULFATE-BINDING PROTEIN"/>
    <property type="match status" value="1"/>
</dbReference>
<dbReference type="InterPro" id="IPR050682">
    <property type="entry name" value="ModA/WtpA"/>
</dbReference>
<proteinExistence type="inferred from homology"/>
<sequence length="253" mass="24951">MRTRGWAAIGAVVVALTGCGAAPRGSDDVLTVFAAASLHAAFSEIGAQFETAHPGAMVEFSFAGSSTLATQLVEGAPADVFASADARNMAKVVDAGLVGGAPVDFAANTLTIVVAAGNPKSVSTFRDLSGPGLTVVTCAPVVPCGAATATATAAVGVELDPVSEESSVADVLNKVTSGQADAGIVYVTDALGAGDRVTEVPFPAAAAAPTTYPIAPLAGAAKPELAQRFVDYVTGAPGQRVLADHGFAPAPTT</sequence>
<dbReference type="InterPro" id="IPR005950">
    <property type="entry name" value="ModA"/>
</dbReference>
<dbReference type="SUPFAM" id="SSF53850">
    <property type="entry name" value="Periplasmic binding protein-like II"/>
    <property type="match status" value="1"/>
</dbReference>
<dbReference type="Gene3D" id="3.40.190.10">
    <property type="entry name" value="Periplasmic binding protein-like II"/>
    <property type="match status" value="2"/>
</dbReference>
<reference evidence="4 5" key="1">
    <citation type="submission" date="2023-08" db="EMBL/GenBank/DDBJ databases">
        <authorList>
            <person name="Folkvardsen B D."/>
            <person name="Norman A."/>
        </authorList>
    </citation>
    <scope>NUCLEOTIDE SEQUENCE [LARGE SCALE GENOMIC DNA]</scope>
    <source>
        <strain evidence="4 5">Mu0053</strain>
    </source>
</reference>
<evidence type="ECO:0000256" key="3">
    <source>
        <dbReference type="ARBA" id="ARBA00022729"/>
    </source>
</evidence>
<keyword evidence="3" id="KW-0732">Signal</keyword>
<dbReference type="PIRSF" id="PIRSF004846">
    <property type="entry name" value="ModA"/>
    <property type="match status" value="1"/>
</dbReference>
<organism evidence="4 5">
    <name type="scientific">[Mycobacterium] burgundiense</name>
    <dbReference type="NCBI Taxonomy" id="3064286"/>
    <lineage>
        <taxon>Bacteria</taxon>
        <taxon>Bacillati</taxon>
        <taxon>Actinomycetota</taxon>
        <taxon>Actinomycetes</taxon>
        <taxon>Mycobacteriales</taxon>
        <taxon>Mycobacteriaceae</taxon>
        <taxon>Mycolicibacterium</taxon>
    </lineage>
</organism>
<evidence type="ECO:0000313" key="4">
    <source>
        <dbReference type="EMBL" id="CAJ1510618.1"/>
    </source>
</evidence>
<comment type="similarity">
    <text evidence="1">Belongs to the bacterial solute-binding protein ModA family.</text>
</comment>
<keyword evidence="2" id="KW-0479">Metal-binding</keyword>
<dbReference type="NCBIfam" id="TIGR01256">
    <property type="entry name" value="modA"/>
    <property type="match status" value="1"/>
</dbReference>
<accession>A0ABM9M611</accession>
<protein>
    <submittedName>
        <fullName evidence="4">Molybdate ABC transporter substrate-binding protein</fullName>
    </submittedName>
</protein>
<dbReference type="PROSITE" id="PS51257">
    <property type="entry name" value="PROKAR_LIPOPROTEIN"/>
    <property type="match status" value="1"/>
</dbReference>
<dbReference type="PANTHER" id="PTHR30632">
    <property type="entry name" value="MOLYBDATE-BINDING PERIPLASMIC PROTEIN"/>
    <property type="match status" value="1"/>
</dbReference>
<dbReference type="CDD" id="cd13538">
    <property type="entry name" value="PBP2_ModA_like_1"/>
    <property type="match status" value="1"/>
</dbReference>
<keyword evidence="5" id="KW-1185">Reference proteome</keyword>